<dbReference type="Proteomes" id="UP000233551">
    <property type="component" value="Unassembled WGS sequence"/>
</dbReference>
<evidence type="ECO:0000313" key="2">
    <source>
        <dbReference type="Proteomes" id="UP000233551"/>
    </source>
</evidence>
<dbReference type="EMBL" id="PGOL01044766">
    <property type="protein sequence ID" value="PKH65891.1"/>
    <property type="molecule type" value="Genomic_DNA"/>
</dbReference>
<evidence type="ECO:0000313" key="1">
    <source>
        <dbReference type="EMBL" id="PKH65891.1"/>
    </source>
</evidence>
<accession>A0A2I0GQQ5</accession>
<dbReference type="AlphaFoldDB" id="A0A2I0GQQ5"/>
<sequence length="76" mass="8486">MVVSSEGLVVVTWWSKSLQSVLQWIASNSHRAAIDGATPQETERETKTKAELTNSQAIKLGDSKIFQSHSIFHYPK</sequence>
<gene>
    <name evidence="1" type="ORF">CRG98_050162</name>
</gene>
<organism evidence="1 2">
    <name type="scientific">Punica granatum</name>
    <name type="common">Pomegranate</name>
    <dbReference type="NCBI Taxonomy" id="22663"/>
    <lineage>
        <taxon>Eukaryota</taxon>
        <taxon>Viridiplantae</taxon>
        <taxon>Streptophyta</taxon>
        <taxon>Embryophyta</taxon>
        <taxon>Tracheophyta</taxon>
        <taxon>Spermatophyta</taxon>
        <taxon>Magnoliopsida</taxon>
        <taxon>eudicotyledons</taxon>
        <taxon>Gunneridae</taxon>
        <taxon>Pentapetalae</taxon>
        <taxon>rosids</taxon>
        <taxon>malvids</taxon>
        <taxon>Myrtales</taxon>
        <taxon>Lythraceae</taxon>
        <taxon>Punica</taxon>
    </lineage>
</organism>
<proteinExistence type="predicted"/>
<feature type="non-terminal residue" evidence="1">
    <location>
        <position position="76"/>
    </location>
</feature>
<reference evidence="1 2" key="1">
    <citation type="submission" date="2017-11" db="EMBL/GenBank/DDBJ databases">
        <title>De-novo sequencing of pomegranate (Punica granatum L.) genome.</title>
        <authorList>
            <person name="Akparov Z."/>
            <person name="Amiraslanov A."/>
            <person name="Hajiyeva S."/>
            <person name="Abbasov M."/>
            <person name="Kaur K."/>
            <person name="Hamwieh A."/>
            <person name="Solovyev V."/>
            <person name="Salamov A."/>
            <person name="Braich B."/>
            <person name="Kosarev P."/>
            <person name="Mahmoud A."/>
            <person name="Hajiyev E."/>
            <person name="Babayeva S."/>
            <person name="Izzatullayeva V."/>
            <person name="Mammadov A."/>
            <person name="Mammadov A."/>
            <person name="Sharifova S."/>
            <person name="Ojaghi J."/>
            <person name="Eynullazada K."/>
            <person name="Bayramov B."/>
            <person name="Abdulazimova A."/>
            <person name="Shahmuradov I."/>
        </authorList>
    </citation>
    <scope>NUCLEOTIDE SEQUENCE [LARGE SCALE GENOMIC DNA]</scope>
    <source>
        <strain evidence="2">cv. AG2017</strain>
        <tissue evidence="1">Leaf</tissue>
    </source>
</reference>
<keyword evidence="2" id="KW-1185">Reference proteome</keyword>
<name>A0A2I0GQQ5_PUNGR</name>
<protein>
    <submittedName>
        <fullName evidence="1">Uncharacterized protein</fullName>
    </submittedName>
</protein>
<comment type="caution">
    <text evidence="1">The sequence shown here is derived from an EMBL/GenBank/DDBJ whole genome shotgun (WGS) entry which is preliminary data.</text>
</comment>